<dbReference type="GO" id="GO:0016462">
    <property type="term" value="F:pyrophosphatase activity"/>
    <property type="evidence" value="ECO:0007669"/>
    <property type="project" value="TreeGrafter"/>
</dbReference>
<dbReference type="InterPro" id="IPR003695">
    <property type="entry name" value="Ppx_GppA_N"/>
</dbReference>
<evidence type="ECO:0000313" key="2">
    <source>
        <dbReference type="EMBL" id="APC97694.1"/>
    </source>
</evidence>
<dbReference type="CDD" id="cd24053">
    <property type="entry name" value="ASKHA_NBD_EcPPX-GppA-like"/>
    <property type="match status" value="1"/>
</dbReference>
<dbReference type="AlphaFoldDB" id="A0A1J0KVR1"/>
<reference evidence="3" key="1">
    <citation type="submission" date="2014-10" db="EMBL/GenBank/DDBJ databases">
        <authorList>
            <person name="Kuske C.R."/>
            <person name="Challacombe J.F."/>
            <person name="Daligault H.E."/>
            <person name="Davenport K.W."/>
            <person name="Johnson S.L."/>
            <person name="Siddaramappa S."/>
            <person name="Petersen J.M."/>
        </authorList>
    </citation>
    <scope>NUCLEOTIDE SEQUENCE [LARGE SCALE GENOMIC DNA]</scope>
    <source>
        <strain evidence="3">CA97-1460</strain>
    </source>
</reference>
<dbReference type="InterPro" id="IPR050273">
    <property type="entry name" value="GppA/Ppx_hydrolase"/>
</dbReference>
<dbReference type="Gene3D" id="3.30.420.40">
    <property type="match status" value="1"/>
</dbReference>
<dbReference type="KEGG" id="frc:KX01_975"/>
<dbReference type="Gene3D" id="3.30.420.150">
    <property type="entry name" value="Exopolyphosphatase. Domain 2"/>
    <property type="match status" value="1"/>
</dbReference>
<dbReference type="InterPro" id="IPR043129">
    <property type="entry name" value="ATPase_NBD"/>
</dbReference>
<dbReference type="OrthoDB" id="9793035at2"/>
<feature type="domain" description="Ppx/GppA phosphatase N-terminal" evidence="1">
    <location>
        <begin position="24"/>
        <end position="304"/>
    </location>
</feature>
<dbReference type="STRING" id="1542390.KX01_975"/>
<dbReference type="PANTHER" id="PTHR30005">
    <property type="entry name" value="EXOPOLYPHOSPHATASE"/>
    <property type="match status" value="1"/>
</dbReference>
<accession>A0A1J0KVR1</accession>
<dbReference type="Proteomes" id="UP000182521">
    <property type="component" value="Chromosome"/>
</dbReference>
<dbReference type="PANTHER" id="PTHR30005:SF0">
    <property type="entry name" value="RETROGRADE REGULATION PROTEIN 2"/>
    <property type="match status" value="1"/>
</dbReference>
<dbReference type="SUPFAM" id="SSF53067">
    <property type="entry name" value="Actin-like ATPase domain"/>
    <property type="match status" value="2"/>
</dbReference>
<sequence>MSKRIATVDLGSNSFHMLICEISDSGEVNTIYKQKEKIQLRAGLSKDLTIDDETQARAIACLESFSREIRNYQVEYVEAVGTYTLRKARRNIRVFKKKLSKALGTKIRIISGKEEARLVYVGARQALDNVITTNKTLIVDIGGGSTEIVIGRGDSILASRSLDVGCVGVQNDFFSEGKLTFDNFFKAVEETKKLIEPIVKKYKYIGWDVALGSSGTIQSVIKINSTLNKQDNVNQLFLNDLITKMIAKELVQNISFDGLREDRVNVIAGGVAILYAVFDSFGIVSMERSKGAVREGVLYEIVKKKFKKVS</sequence>
<proteinExistence type="predicted"/>
<evidence type="ECO:0000313" key="3">
    <source>
        <dbReference type="Proteomes" id="UP000182521"/>
    </source>
</evidence>
<keyword evidence="3" id="KW-1185">Reference proteome</keyword>
<dbReference type="EMBL" id="CP009654">
    <property type="protein sequence ID" value="APC97694.1"/>
    <property type="molecule type" value="Genomic_DNA"/>
</dbReference>
<evidence type="ECO:0000259" key="1">
    <source>
        <dbReference type="Pfam" id="PF02541"/>
    </source>
</evidence>
<dbReference type="RefSeq" id="WP_071663905.1">
    <property type="nucleotide sequence ID" value="NZ_CP009654.1"/>
</dbReference>
<protein>
    <submittedName>
        <fullName evidence="2">Ppx/GppA phosphatase family protein</fullName>
    </submittedName>
</protein>
<dbReference type="Pfam" id="PF02541">
    <property type="entry name" value="Ppx-GppA"/>
    <property type="match status" value="1"/>
</dbReference>
<gene>
    <name evidence="2" type="ORF">KX01_975</name>
</gene>
<organism evidence="2 3">
    <name type="scientific">Francisella frigiditurris</name>
    <dbReference type="NCBI Taxonomy" id="1542390"/>
    <lineage>
        <taxon>Bacteria</taxon>
        <taxon>Pseudomonadati</taxon>
        <taxon>Pseudomonadota</taxon>
        <taxon>Gammaproteobacteria</taxon>
        <taxon>Thiotrichales</taxon>
        <taxon>Francisellaceae</taxon>
        <taxon>Francisella</taxon>
    </lineage>
</organism>
<name>A0A1J0KVR1_9GAMM</name>